<reference evidence="2" key="3">
    <citation type="submission" date="2015-06" db="UniProtKB">
        <authorList>
            <consortium name="EnsemblProtists"/>
        </authorList>
    </citation>
    <scope>IDENTIFICATION</scope>
</reference>
<dbReference type="Proteomes" id="UP000011087">
    <property type="component" value="Unassembled WGS sequence"/>
</dbReference>
<protein>
    <submittedName>
        <fullName evidence="1 2">Uncharacterized protein</fullName>
    </submittedName>
</protein>
<dbReference type="EnsemblProtists" id="EKX46809">
    <property type="protein sequence ID" value="EKX46809"/>
    <property type="gene ID" value="GUITHDRAFT_46978"/>
</dbReference>
<dbReference type="PaxDb" id="55529-EKX46809"/>
<proteinExistence type="predicted"/>
<dbReference type="AlphaFoldDB" id="L1JFB1"/>
<dbReference type="GeneID" id="17303669"/>
<evidence type="ECO:0000313" key="2">
    <source>
        <dbReference type="EnsemblProtists" id="EKX46809"/>
    </source>
</evidence>
<accession>L1JFB1</accession>
<dbReference type="HOGENOM" id="CLU_2892961_0_0_1"/>
<dbReference type="RefSeq" id="XP_005833789.1">
    <property type="nucleotide sequence ID" value="XM_005833732.1"/>
</dbReference>
<reference evidence="3" key="2">
    <citation type="submission" date="2012-11" db="EMBL/GenBank/DDBJ databases">
        <authorList>
            <person name="Kuo A."/>
            <person name="Curtis B.A."/>
            <person name="Tanifuji G."/>
            <person name="Burki F."/>
            <person name="Gruber A."/>
            <person name="Irimia M."/>
            <person name="Maruyama S."/>
            <person name="Arias M.C."/>
            <person name="Ball S.G."/>
            <person name="Gile G.H."/>
            <person name="Hirakawa Y."/>
            <person name="Hopkins J.F."/>
            <person name="Rensing S.A."/>
            <person name="Schmutz J."/>
            <person name="Symeonidi A."/>
            <person name="Elias M."/>
            <person name="Eveleigh R.J."/>
            <person name="Herman E.K."/>
            <person name="Klute M.J."/>
            <person name="Nakayama T."/>
            <person name="Obornik M."/>
            <person name="Reyes-Prieto A."/>
            <person name="Armbrust E.V."/>
            <person name="Aves S.J."/>
            <person name="Beiko R.G."/>
            <person name="Coutinho P."/>
            <person name="Dacks J.B."/>
            <person name="Durnford D.G."/>
            <person name="Fast N.M."/>
            <person name="Green B.R."/>
            <person name="Grisdale C."/>
            <person name="Hempe F."/>
            <person name="Henrissat B."/>
            <person name="Hoppner M.P."/>
            <person name="Ishida K.-I."/>
            <person name="Kim E."/>
            <person name="Koreny L."/>
            <person name="Kroth P.G."/>
            <person name="Liu Y."/>
            <person name="Malik S.-B."/>
            <person name="Maier U.G."/>
            <person name="McRose D."/>
            <person name="Mock T."/>
            <person name="Neilson J.A."/>
            <person name="Onodera N.T."/>
            <person name="Poole A.M."/>
            <person name="Pritham E.J."/>
            <person name="Richards T.A."/>
            <person name="Rocap G."/>
            <person name="Roy S.W."/>
            <person name="Sarai C."/>
            <person name="Schaack S."/>
            <person name="Shirato S."/>
            <person name="Slamovits C.H."/>
            <person name="Spencer D.F."/>
            <person name="Suzuki S."/>
            <person name="Worden A.Z."/>
            <person name="Zauner S."/>
            <person name="Barry K."/>
            <person name="Bell C."/>
            <person name="Bharti A.K."/>
            <person name="Crow J.A."/>
            <person name="Grimwood J."/>
            <person name="Kramer R."/>
            <person name="Lindquist E."/>
            <person name="Lucas S."/>
            <person name="Salamov A."/>
            <person name="McFadden G.I."/>
            <person name="Lane C.E."/>
            <person name="Keeling P.J."/>
            <person name="Gray M.W."/>
            <person name="Grigoriev I.V."/>
            <person name="Archibald J.M."/>
        </authorList>
    </citation>
    <scope>NUCLEOTIDE SEQUENCE</scope>
    <source>
        <strain evidence="3">CCMP2712</strain>
    </source>
</reference>
<evidence type="ECO:0000313" key="3">
    <source>
        <dbReference type="Proteomes" id="UP000011087"/>
    </source>
</evidence>
<feature type="non-terminal residue" evidence="1">
    <location>
        <position position="63"/>
    </location>
</feature>
<gene>
    <name evidence="1" type="ORF">GUITHDRAFT_46978</name>
</gene>
<feature type="non-terminal residue" evidence="1">
    <location>
        <position position="1"/>
    </location>
</feature>
<name>L1JFB1_GUITC</name>
<sequence length="63" mass="7171">GHETLGNKLFIRECYFEMRRKIAEDFKLDPETLEGMDTTQGCHQVILTGTPGIGKSCFAYFLL</sequence>
<organism evidence="1">
    <name type="scientific">Guillardia theta (strain CCMP2712)</name>
    <name type="common">Cryptophyte</name>
    <dbReference type="NCBI Taxonomy" id="905079"/>
    <lineage>
        <taxon>Eukaryota</taxon>
        <taxon>Cryptophyceae</taxon>
        <taxon>Pyrenomonadales</taxon>
        <taxon>Geminigeraceae</taxon>
        <taxon>Guillardia</taxon>
    </lineage>
</organism>
<dbReference type="KEGG" id="gtt:GUITHDRAFT_46978"/>
<dbReference type="OrthoDB" id="19861at2759"/>
<dbReference type="EMBL" id="JH992992">
    <property type="protein sequence ID" value="EKX46809.1"/>
    <property type="molecule type" value="Genomic_DNA"/>
</dbReference>
<keyword evidence="3" id="KW-1185">Reference proteome</keyword>
<reference evidence="1 3" key="1">
    <citation type="journal article" date="2012" name="Nature">
        <title>Algal genomes reveal evolutionary mosaicism and the fate of nucleomorphs.</title>
        <authorList>
            <consortium name="DOE Joint Genome Institute"/>
            <person name="Curtis B.A."/>
            <person name="Tanifuji G."/>
            <person name="Burki F."/>
            <person name="Gruber A."/>
            <person name="Irimia M."/>
            <person name="Maruyama S."/>
            <person name="Arias M.C."/>
            <person name="Ball S.G."/>
            <person name="Gile G.H."/>
            <person name="Hirakawa Y."/>
            <person name="Hopkins J.F."/>
            <person name="Kuo A."/>
            <person name="Rensing S.A."/>
            <person name="Schmutz J."/>
            <person name="Symeonidi A."/>
            <person name="Elias M."/>
            <person name="Eveleigh R.J."/>
            <person name="Herman E.K."/>
            <person name="Klute M.J."/>
            <person name="Nakayama T."/>
            <person name="Obornik M."/>
            <person name="Reyes-Prieto A."/>
            <person name="Armbrust E.V."/>
            <person name="Aves S.J."/>
            <person name="Beiko R.G."/>
            <person name="Coutinho P."/>
            <person name="Dacks J.B."/>
            <person name="Durnford D.G."/>
            <person name="Fast N.M."/>
            <person name="Green B.R."/>
            <person name="Grisdale C.J."/>
            <person name="Hempel F."/>
            <person name="Henrissat B."/>
            <person name="Hoppner M.P."/>
            <person name="Ishida K."/>
            <person name="Kim E."/>
            <person name="Koreny L."/>
            <person name="Kroth P.G."/>
            <person name="Liu Y."/>
            <person name="Malik S.B."/>
            <person name="Maier U.G."/>
            <person name="McRose D."/>
            <person name="Mock T."/>
            <person name="Neilson J.A."/>
            <person name="Onodera N.T."/>
            <person name="Poole A.M."/>
            <person name="Pritham E.J."/>
            <person name="Richards T.A."/>
            <person name="Rocap G."/>
            <person name="Roy S.W."/>
            <person name="Sarai C."/>
            <person name="Schaack S."/>
            <person name="Shirato S."/>
            <person name="Slamovits C.H."/>
            <person name="Spencer D.F."/>
            <person name="Suzuki S."/>
            <person name="Worden A.Z."/>
            <person name="Zauner S."/>
            <person name="Barry K."/>
            <person name="Bell C."/>
            <person name="Bharti A.K."/>
            <person name="Crow J.A."/>
            <person name="Grimwood J."/>
            <person name="Kramer R."/>
            <person name="Lindquist E."/>
            <person name="Lucas S."/>
            <person name="Salamov A."/>
            <person name="McFadden G.I."/>
            <person name="Lane C.E."/>
            <person name="Keeling P.J."/>
            <person name="Gray M.W."/>
            <person name="Grigoriev I.V."/>
            <person name="Archibald J.M."/>
        </authorList>
    </citation>
    <scope>NUCLEOTIDE SEQUENCE</scope>
    <source>
        <strain evidence="1 3">CCMP2712</strain>
    </source>
</reference>
<evidence type="ECO:0000313" key="1">
    <source>
        <dbReference type="EMBL" id="EKX46809.1"/>
    </source>
</evidence>